<dbReference type="RefSeq" id="WP_203413128.1">
    <property type="nucleotide sequence ID" value="NZ_CP060244.1"/>
</dbReference>
<dbReference type="AlphaFoldDB" id="A0A7H1NSZ9"/>
<dbReference type="KEGG" id="ebla:JGUZn3_16910"/>
<protein>
    <submittedName>
        <fullName evidence="1">Uncharacterized protein</fullName>
    </submittedName>
</protein>
<name>A0A7H1NSZ9_9PROT</name>
<dbReference type="Proteomes" id="UP000516349">
    <property type="component" value="Chromosome"/>
</dbReference>
<reference evidence="1 2" key="1">
    <citation type="submission" date="2020-08" db="EMBL/GenBank/DDBJ databases">
        <title>Complete genome sequence of Entomobacter blattae G55GP.</title>
        <authorList>
            <person name="Poehlein A."/>
            <person name="Guzman J."/>
            <person name="Daniel R."/>
            <person name="Vilcinskas A."/>
        </authorList>
    </citation>
    <scope>NUCLEOTIDE SEQUENCE [LARGE SCALE GENOMIC DNA]</scope>
    <source>
        <strain evidence="1 2">G55GP</strain>
    </source>
</reference>
<keyword evidence="2" id="KW-1185">Reference proteome</keyword>
<organism evidence="1 2">
    <name type="scientific">Entomobacter blattae</name>
    <dbReference type="NCBI Taxonomy" id="2762277"/>
    <lineage>
        <taxon>Bacteria</taxon>
        <taxon>Pseudomonadati</taxon>
        <taxon>Pseudomonadota</taxon>
        <taxon>Alphaproteobacteria</taxon>
        <taxon>Acetobacterales</taxon>
        <taxon>Acetobacteraceae</taxon>
        <taxon>Entomobacter</taxon>
    </lineage>
</organism>
<evidence type="ECO:0000313" key="2">
    <source>
        <dbReference type="Proteomes" id="UP000516349"/>
    </source>
</evidence>
<proteinExistence type="predicted"/>
<evidence type="ECO:0000313" key="1">
    <source>
        <dbReference type="EMBL" id="QNT78909.1"/>
    </source>
</evidence>
<sequence length="49" mass="5546">MASKYSVSPVTVDFVLLYLPTDGLYAEVSRMAGLFNELNRFHRILVVGR</sequence>
<dbReference type="EMBL" id="CP060244">
    <property type="protein sequence ID" value="QNT78909.1"/>
    <property type="molecule type" value="Genomic_DNA"/>
</dbReference>
<accession>A0A7H1NSZ9</accession>
<gene>
    <name evidence="1" type="ORF">JGUZn3_16910</name>
</gene>